<comment type="similarity">
    <text evidence="6">Belongs to the PINc/VapC protein family.</text>
</comment>
<reference evidence="8 9" key="1">
    <citation type="submission" date="2020-09" db="EMBL/GenBank/DDBJ databases">
        <title>Diversity and distribution of actinomycetes associated with coral in the coast of Hainan.</title>
        <authorList>
            <person name="Li F."/>
        </authorList>
    </citation>
    <scope>NUCLEOTIDE SEQUENCE [LARGE SCALE GENOMIC DNA]</scope>
    <source>
        <strain evidence="8 9">HNM0947</strain>
    </source>
</reference>
<name>A0ABR9PAS0_9ACTN</name>
<dbReference type="EMBL" id="JADBGI010000019">
    <property type="protein sequence ID" value="MBE3000941.1"/>
    <property type="molecule type" value="Genomic_DNA"/>
</dbReference>
<dbReference type="InterPro" id="IPR022907">
    <property type="entry name" value="VapC_family"/>
</dbReference>
<evidence type="ECO:0000256" key="1">
    <source>
        <dbReference type="ARBA" id="ARBA00022649"/>
    </source>
</evidence>
<comment type="caution">
    <text evidence="8">The sequence shown here is derived from an EMBL/GenBank/DDBJ whole genome shotgun (WGS) entry which is preliminary data.</text>
</comment>
<feature type="binding site" evidence="6">
    <location>
        <position position="6"/>
    </location>
    <ligand>
        <name>Mg(2+)</name>
        <dbReference type="ChEBI" id="CHEBI:18420"/>
    </ligand>
</feature>
<sequence length="135" mass="14255">MFVYLDTSAAIKLLKDEVESQALVDWLDEHGTDRQITSHLTRTELPRALHAAGVDPGTMDHAQEWLGRAAHVRMPAETFDAAGALAPGARLRSLDALHVAAASGLGSLVSAFVAYDKRLVEAAEAAGLTAVSPSP</sequence>
<dbReference type="RefSeq" id="WP_193123543.1">
    <property type="nucleotide sequence ID" value="NZ_JADBGI010000019.1"/>
</dbReference>
<evidence type="ECO:0000256" key="4">
    <source>
        <dbReference type="ARBA" id="ARBA00022801"/>
    </source>
</evidence>
<protein>
    <recommendedName>
        <fullName evidence="6">Ribonuclease VapC</fullName>
        <shortName evidence="6">RNase VapC</shortName>
        <ecNumber evidence="6">3.1.-.-</ecNumber>
    </recommendedName>
    <alternativeName>
        <fullName evidence="6">Toxin VapC</fullName>
    </alternativeName>
</protein>
<comment type="cofactor">
    <cofactor evidence="6">
        <name>Mg(2+)</name>
        <dbReference type="ChEBI" id="CHEBI:18420"/>
    </cofactor>
</comment>
<dbReference type="InterPro" id="IPR002716">
    <property type="entry name" value="PIN_dom"/>
</dbReference>
<feature type="binding site" evidence="6">
    <location>
        <position position="95"/>
    </location>
    <ligand>
        <name>Mg(2+)</name>
        <dbReference type="ChEBI" id="CHEBI:18420"/>
    </ligand>
</feature>
<keyword evidence="2 6" id="KW-0540">Nuclease</keyword>
<dbReference type="InterPro" id="IPR029060">
    <property type="entry name" value="PIN-like_dom_sf"/>
</dbReference>
<evidence type="ECO:0000313" key="9">
    <source>
        <dbReference type="Proteomes" id="UP000806528"/>
    </source>
</evidence>
<dbReference type="Gene3D" id="3.40.50.1010">
    <property type="entry name" value="5'-nuclease"/>
    <property type="match status" value="1"/>
</dbReference>
<evidence type="ECO:0000256" key="3">
    <source>
        <dbReference type="ARBA" id="ARBA00022723"/>
    </source>
</evidence>
<proteinExistence type="inferred from homology"/>
<dbReference type="CDD" id="cd09874">
    <property type="entry name" value="PIN_MT3492-like"/>
    <property type="match status" value="1"/>
</dbReference>
<organism evidence="8 9">
    <name type="scientific">Nocardiopsis coralli</name>
    <dbReference type="NCBI Taxonomy" id="2772213"/>
    <lineage>
        <taxon>Bacteria</taxon>
        <taxon>Bacillati</taxon>
        <taxon>Actinomycetota</taxon>
        <taxon>Actinomycetes</taxon>
        <taxon>Streptosporangiales</taxon>
        <taxon>Nocardiopsidaceae</taxon>
        <taxon>Nocardiopsis</taxon>
    </lineage>
</organism>
<dbReference type="Pfam" id="PF01850">
    <property type="entry name" value="PIN"/>
    <property type="match status" value="1"/>
</dbReference>
<dbReference type="HAMAP" id="MF_00265">
    <property type="entry name" value="VapC_Nob1"/>
    <property type="match status" value="1"/>
</dbReference>
<feature type="domain" description="PIN" evidence="7">
    <location>
        <begin position="3"/>
        <end position="123"/>
    </location>
</feature>
<accession>A0ABR9PAS0</accession>
<keyword evidence="5 6" id="KW-0460">Magnesium</keyword>
<evidence type="ECO:0000256" key="2">
    <source>
        <dbReference type="ARBA" id="ARBA00022722"/>
    </source>
</evidence>
<dbReference type="EC" id="3.1.-.-" evidence="6"/>
<comment type="function">
    <text evidence="6">Toxic component of a toxin-antitoxin (TA) system. An RNase.</text>
</comment>
<gene>
    <name evidence="6" type="primary">vapC</name>
    <name evidence="8" type="ORF">IDM40_19915</name>
</gene>
<dbReference type="SUPFAM" id="SSF88723">
    <property type="entry name" value="PIN domain-like"/>
    <property type="match status" value="1"/>
</dbReference>
<keyword evidence="1 6" id="KW-1277">Toxin-antitoxin system</keyword>
<evidence type="ECO:0000259" key="7">
    <source>
        <dbReference type="Pfam" id="PF01850"/>
    </source>
</evidence>
<evidence type="ECO:0000256" key="5">
    <source>
        <dbReference type="ARBA" id="ARBA00022842"/>
    </source>
</evidence>
<keyword evidence="4 6" id="KW-0378">Hydrolase</keyword>
<evidence type="ECO:0000313" key="8">
    <source>
        <dbReference type="EMBL" id="MBE3000941.1"/>
    </source>
</evidence>
<keyword evidence="6" id="KW-0800">Toxin</keyword>
<keyword evidence="3 6" id="KW-0479">Metal-binding</keyword>
<dbReference type="Proteomes" id="UP000806528">
    <property type="component" value="Unassembled WGS sequence"/>
</dbReference>
<keyword evidence="9" id="KW-1185">Reference proteome</keyword>
<evidence type="ECO:0000256" key="6">
    <source>
        <dbReference type="HAMAP-Rule" id="MF_00265"/>
    </source>
</evidence>